<proteinExistence type="predicted"/>
<sequence length="191" mass="21301">MEKITPLNLKNSVVPVKKVIINEEYFNMYSEFDMAILVLEKNVIEFCENVHQIKLITNSKTEYSDCFYVGWGSPYESVNEKTLNINAINDVVLKGDLKMKLAKDQSMLTSKIDGKIKAPCTGDSGGPVLCKNAKGLLDMVGVISETSSSAMPNASNKEFCDKTDMVFASSVQFNYKWLQKIVQSNEGSLRC</sequence>
<dbReference type="Proteomes" id="UP000095286">
    <property type="component" value="Unplaced"/>
</dbReference>
<organism evidence="1 2">
    <name type="scientific">Rhabditophanes sp. KR3021</name>
    <dbReference type="NCBI Taxonomy" id="114890"/>
    <lineage>
        <taxon>Eukaryota</taxon>
        <taxon>Metazoa</taxon>
        <taxon>Ecdysozoa</taxon>
        <taxon>Nematoda</taxon>
        <taxon>Chromadorea</taxon>
        <taxon>Rhabditida</taxon>
        <taxon>Tylenchina</taxon>
        <taxon>Panagrolaimomorpha</taxon>
        <taxon>Strongyloidoidea</taxon>
        <taxon>Alloionematidae</taxon>
        <taxon>Rhabditophanes</taxon>
    </lineage>
</organism>
<name>A0AC35TPL0_9BILA</name>
<accession>A0AC35TPL0</accession>
<evidence type="ECO:0000313" key="2">
    <source>
        <dbReference type="WBParaSite" id="RSKR_0000278300.1"/>
    </source>
</evidence>
<dbReference type="WBParaSite" id="RSKR_0000278300.1">
    <property type="protein sequence ID" value="RSKR_0000278300.1"/>
    <property type="gene ID" value="RSKR_0000278300"/>
</dbReference>
<reference evidence="2" key="1">
    <citation type="submission" date="2016-11" db="UniProtKB">
        <authorList>
            <consortium name="WormBaseParasite"/>
        </authorList>
    </citation>
    <scope>IDENTIFICATION</scope>
    <source>
        <strain evidence="2">KR3021</strain>
    </source>
</reference>
<protein>
    <submittedName>
        <fullName evidence="2">Peptidase S1 domain-containing protein</fullName>
    </submittedName>
</protein>
<evidence type="ECO:0000313" key="1">
    <source>
        <dbReference type="Proteomes" id="UP000095286"/>
    </source>
</evidence>